<dbReference type="EMBL" id="BAABHK010000003">
    <property type="protein sequence ID" value="GAA4625493.1"/>
    <property type="molecule type" value="Genomic_DNA"/>
</dbReference>
<organism evidence="3 4">
    <name type="scientific">Actinoallomurus vinaceus</name>
    <dbReference type="NCBI Taxonomy" id="1080074"/>
    <lineage>
        <taxon>Bacteria</taxon>
        <taxon>Bacillati</taxon>
        <taxon>Actinomycetota</taxon>
        <taxon>Actinomycetes</taxon>
        <taxon>Streptosporangiales</taxon>
        <taxon>Thermomonosporaceae</taxon>
        <taxon>Actinoallomurus</taxon>
    </lineage>
</organism>
<evidence type="ECO:0000256" key="1">
    <source>
        <dbReference type="ARBA" id="ARBA00022527"/>
    </source>
</evidence>
<reference evidence="4" key="1">
    <citation type="journal article" date="2019" name="Int. J. Syst. Evol. Microbiol.">
        <title>The Global Catalogue of Microorganisms (GCM) 10K type strain sequencing project: providing services to taxonomists for standard genome sequencing and annotation.</title>
        <authorList>
            <consortium name="The Broad Institute Genomics Platform"/>
            <consortium name="The Broad Institute Genome Sequencing Center for Infectious Disease"/>
            <person name="Wu L."/>
            <person name="Ma J."/>
        </authorList>
    </citation>
    <scope>NUCLEOTIDE SEQUENCE [LARGE SCALE GENOMIC DNA]</scope>
    <source>
        <strain evidence="4">JCM 17939</strain>
    </source>
</reference>
<dbReference type="RefSeq" id="WP_345431348.1">
    <property type="nucleotide sequence ID" value="NZ_BAABHK010000003.1"/>
</dbReference>
<keyword evidence="4" id="KW-1185">Reference proteome</keyword>
<name>A0ABP8UAV7_9ACTN</name>
<dbReference type="InterPro" id="IPR003594">
    <property type="entry name" value="HATPase_dom"/>
</dbReference>
<dbReference type="PANTHER" id="PTHR35526:SF3">
    <property type="entry name" value="ANTI-SIGMA-F FACTOR RSBW"/>
    <property type="match status" value="1"/>
</dbReference>
<gene>
    <name evidence="3" type="ORF">GCM10023196_029870</name>
</gene>
<proteinExistence type="predicted"/>
<evidence type="ECO:0000313" key="4">
    <source>
        <dbReference type="Proteomes" id="UP001501442"/>
    </source>
</evidence>
<keyword evidence="1" id="KW-0808">Transferase</keyword>
<feature type="domain" description="Histidine kinase/HSP90-like ATPase" evidence="2">
    <location>
        <begin position="24"/>
        <end position="141"/>
    </location>
</feature>
<dbReference type="CDD" id="cd16936">
    <property type="entry name" value="HATPase_RsbW-like"/>
    <property type="match status" value="1"/>
</dbReference>
<dbReference type="PANTHER" id="PTHR35526">
    <property type="entry name" value="ANTI-SIGMA-F FACTOR RSBW-RELATED"/>
    <property type="match status" value="1"/>
</dbReference>
<sequence>MVPDRPAIADRIGLPPSSSWLALRARPEYAGKARRFASTAVFGYPHDPYDIGLIASELVTNAIVATAALRSWPDEVHPIRVELKVTERYVYLAVTDPDHRPMPGSDRGGQLAEHGRGLTIVDQGAAARWVTYTEHGKTVHVIIVAPEITLTADEAAQIGAPT</sequence>
<dbReference type="Proteomes" id="UP001501442">
    <property type="component" value="Unassembled WGS sequence"/>
</dbReference>
<keyword evidence="1" id="KW-0418">Kinase</keyword>
<dbReference type="InterPro" id="IPR036890">
    <property type="entry name" value="HATPase_C_sf"/>
</dbReference>
<evidence type="ECO:0000259" key="2">
    <source>
        <dbReference type="Pfam" id="PF13581"/>
    </source>
</evidence>
<dbReference type="Pfam" id="PF13581">
    <property type="entry name" value="HATPase_c_2"/>
    <property type="match status" value="1"/>
</dbReference>
<dbReference type="InterPro" id="IPR050267">
    <property type="entry name" value="Anti-sigma-factor_SerPK"/>
</dbReference>
<dbReference type="SUPFAM" id="SSF55874">
    <property type="entry name" value="ATPase domain of HSP90 chaperone/DNA topoisomerase II/histidine kinase"/>
    <property type="match status" value="1"/>
</dbReference>
<keyword evidence="1" id="KW-0723">Serine/threonine-protein kinase</keyword>
<comment type="caution">
    <text evidence="3">The sequence shown here is derived from an EMBL/GenBank/DDBJ whole genome shotgun (WGS) entry which is preliminary data.</text>
</comment>
<dbReference type="Gene3D" id="3.30.565.10">
    <property type="entry name" value="Histidine kinase-like ATPase, C-terminal domain"/>
    <property type="match status" value="1"/>
</dbReference>
<accession>A0ABP8UAV7</accession>
<protein>
    <recommendedName>
        <fullName evidence="2">Histidine kinase/HSP90-like ATPase domain-containing protein</fullName>
    </recommendedName>
</protein>
<evidence type="ECO:0000313" key="3">
    <source>
        <dbReference type="EMBL" id="GAA4625493.1"/>
    </source>
</evidence>